<dbReference type="EMBL" id="JBICBT010000506">
    <property type="protein sequence ID" value="KAL3111483.1"/>
    <property type="molecule type" value="Genomic_DNA"/>
</dbReference>
<feature type="binding site" evidence="8">
    <location>
        <position position="69"/>
    </location>
    <ligand>
        <name>S-adenosyl-L-methionine</name>
        <dbReference type="ChEBI" id="CHEBI:59789"/>
    </ligand>
</feature>
<dbReference type="InterPro" id="IPR001737">
    <property type="entry name" value="KsgA/Erm"/>
</dbReference>
<dbReference type="GO" id="GO:0000179">
    <property type="term" value="F:rRNA (adenine-N6,N6-)-dimethyltransferase activity"/>
    <property type="evidence" value="ECO:0007669"/>
    <property type="project" value="UniProtKB-UniRule"/>
</dbReference>
<evidence type="ECO:0000256" key="1">
    <source>
        <dbReference type="ARBA" id="ARBA00022552"/>
    </source>
</evidence>
<evidence type="ECO:0000256" key="9">
    <source>
        <dbReference type="RuleBase" id="RU362106"/>
    </source>
</evidence>
<evidence type="ECO:0000256" key="6">
    <source>
        <dbReference type="ARBA" id="ARBA00035020"/>
    </source>
</evidence>
<feature type="region of interest" description="Disordered" evidence="10">
    <location>
        <begin position="1"/>
        <end position="29"/>
    </location>
</feature>
<dbReference type="InterPro" id="IPR029063">
    <property type="entry name" value="SAM-dependent_MTases_sf"/>
</dbReference>
<dbReference type="CDD" id="cd02440">
    <property type="entry name" value="AdoMet_MTases"/>
    <property type="match status" value="1"/>
</dbReference>
<dbReference type="PROSITE" id="PS01131">
    <property type="entry name" value="RRNA_A_DIMETH"/>
    <property type="match status" value="1"/>
</dbReference>
<comment type="function">
    <text evidence="7">Specifically dimethylates two adjacent adenosines in the loop of a conserved hairpin near the 3'-end of 18S rRNA in the 40S particle. Involved in the pre-rRNA processing steps leading to small-subunit rRNA production independently of its RNA-modifying catalytic activity. Part of the small subunit (SSU) processome, first precursor of the small eukaryotic ribosomal subunit. During the assembly of the SSU processome in the nucleolus, many ribosome biogenesis factors, an RNA chaperone and ribosomal proteins associate with the nascent pre-rRNA and work in concert to generate RNA folding, modifications, rearrangements and cleavage as well as targeted degradation of pre-ribosomal RNA by the RNA exosome.</text>
</comment>
<evidence type="ECO:0000256" key="5">
    <source>
        <dbReference type="ARBA" id="ARBA00022884"/>
    </source>
</evidence>
<dbReference type="SUPFAM" id="SSF53335">
    <property type="entry name" value="S-adenosyl-L-methionine-dependent methyltransferases"/>
    <property type="match status" value="1"/>
</dbReference>
<dbReference type="AlphaFoldDB" id="A0ABD2L8K6"/>
<dbReference type="InterPro" id="IPR020598">
    <property type="entry name" value="rRNA_Ade_methylase_Trfase_N"/>
</dbReference>
<evidence type="ECO:0000256" key="3">
    <source>
        <dbReference type="ARBA" id="ARBA00022679"/>
    </source>
</evidence>
<sequence>MANKMKKKKKTAAAAATTAGPQKDGGKFKQKGIKFNTEKGQHILKNPGVVHAIVEKSAVKGTDTVLEVGPGTGNLSMKLLDRAGRLIAYELDPKMVAELQKRVVGTPVQYKLRIIAGDVIKATEWPPFDVCVSNLPYQISSPFIFRLLLQRPLPRYAVLMLQKEFADRLLAKPGSKVYCRLSVSVQLLATVEHLMRVKRSEFVPPPKVDSAVIRIQPRNPPPAINYKEWDGMLRIAFMRKNKTLSALFKQKQVVDVLRKNYAVVCGTKGKEVPTDFCMTSHIERVLDEAQFAKRRARTMSIEDFLALMLTFNKADIHFC</sequence>
<evidence type="ECO:0000256" key="8">
    <source>
        <dbReference type="PROSITE-ProRule" id="PRU01026"/>
    </source>
</evidence>
<comment type="caution">
    <text evidence="12">The sequence shown here is derived from an EMBL/GenBank/DDBJ whole genome shotgun (WGS) entry which is preliminary data.</text>
</comment>
<dbReference type="InterPro" id="IPR020596">
    <property type="entry name" value="rRNA_Ade_Mease_Trfase_CS"/>
</dbReference>
<feature type="compositionally biased region" description="Basic residues" evidence="10">
    <location>
        <begin position="1"/>
        <end position="11"/>
    </location>
</feature>
<evidence type="ECO:0000256" key="10">
    <source>
        <dbReference type="SAM" id="MobiDB-lite"/>
    </source>
</evidence>
<comment type="similarity">
    <text evidence="8 9">Belongs to the class I-like SAM-binding methyltransferase superfamily. rRNA adenine N(6)-methyltransferase family.</text>
</comment>
<keyword evidence="2 8" id="KW-0489">Methyltransferase</keyword>
<evidence type="ECO:0000256" key="4">
    <source>
        <dbReference type="ARBA" id="ARBA00022691"/>
    </source>
</evidence>
<gene>
    <name evidence="12" type="ORF">niasHT_017710</name>
</gene>
<evidence type="ECO:0000256" key="7">
    <source>
        <dbReference type="ARBA" id="ARBA00046134"/>
    </source>
</evidence>
<evidence type="ECO:0000313" key="12">
    <source>
        <dbReference type="EMBL" id="KAL3111483.1"/>
    </source>
</evidence>
<proteinExistence type="inferred from homology"/>
<dbReference type="SMART" id="SM00650">
    <property type="entry name" value="rADc"/>
    <property type="match status" value="1"/>
</dbReference>
<dbReference type="InterPro" id="IPR011530">
    <property type="entry name" value="rRNA_adenine_dimethylase"/>
</dbReference>
<name>A0ABD2L8K6_9BILA</name>
<dbReference type="PANTHER" id="PTHR11727:SF7">
    <property type="entry name" value="DIMETHYLADENOSINE TRANSFERASE-RELATED"/>
    <property type="match status" value="1"/>
</dbReference>
<dbReference type="GO" id="GO:0003723">
    <property type="term" value="F:RNA binding"/>
    <property type="evidence" value="ECO:0007669"/>
    <property type="project" value="UniProtKB-UniRule"/>
</dbReference>
<feature type="binding site" evidence="8">
    <location>
        <position position="44"/>
    </location>
    <ligand>
        <name>S-adenosyl-L-methionine</name>
        <dbReference type="ChEBI" id="CHEBI:59789"/>
    </ligand>
</feature>
<evidence type="ECO:0000313" key="13">
    <source>
        <dbReference type="Proteomes" id="UP001620626"/>
    </source>
</evidence>
<dbReference type="PANTHER" id="PTHR11727">
    <property type="entry name" value="DIMETHYLADENOSINE TRANSFERASE"/>
    <property type="match status" value="1"/>
</dbReference>
<feature type="domain" description="Ribosomal RNA adenine methylase transferase N-terminal" evidence="11">
    <location>
        <begin position="49"/>
        <end position="219"/>
    </location>
</feature>
<dbReference type="Gene3D" id="3.40.50.150">
    <property type="entry name" value="Vaccinia Virus protein VP39"/>
    <property type="match status" value="1"/>
</dbReference>
<organism evidence="12 13">
    <name type="scientific">Heterodera trifolii</name>
    <dbReference type="NCBI Taxonomy" id="157864"/>
    <lineage>
        <taxon>Eukaryota</taxon>
        <taxon>Metazoa</taxon>
        <taxon>Ecdysozoa</taxon>
        <taxon>Nematoda</taxon>
        <taxon>Chromadorea</taxon>
        <taxon>Rhabditida</taxon>
        <taxon>Tylenchina</taxon>
        <taxon>Tylenchomorpha</taxon>
        <taxon>Tylenchoidea</taxon>
        <taxon>Heteroderidae</taxon>
        <taxon>Heteroderinae</taxon>
        <taxon>Heterodera</taxon>
    </lineage>
</organism>
<dbReference type="Pfam" id="PF00398">
    <property type="entry name" value="RrnaAD"/>
    <property type="match status" value="1"/>
</dbReference>
<dbReference type="Proteomes" id="UP001620626">
    <property type="component" value="Unassembled WGS sequence"/>
</dbReference>
<accession>A0ABD2L8K6</accession>
<feature type="binding site" evidence="8">
    <location>
        <position position="42"/>
    </location>
    <ligand>
        <name>S-adenosyl-L-methionine</name>
        <dbReference type="ChEBI" id="CHEBI:59789"/>
    </ligand>
</feature>
<evidence type="ECO:0000259" key="11">
    <source>
        <dbReference type="SMART" id="SM00650"/>
    </source>
</evidence>
<feature type="binding site" evidence="8">
    <location>
        <position position="134"/>
    </location>
    <ligand>
        <name>S-adenosyl-L-methionine</name>
        <dbReference type="ChEBI" id="CHEBI:59789"/>
    </ligand>
</feature>
<protein>
    <recommendedName>
        <fullName evidence="9">rRNA adenine N(6)-methyltransferase</fullName>
        <ecNumber evidence="9">2.1.1.-</ecNumber>
    </recommendedName>
</protein>
<keyword evidence="13" id="KW-1185">Reference proteome</keyword>
<keyword evidence="3 8" id="KW-0808">Transferase</keyword>
<feature type="binding site" evidence="8">
    <location>
        <position position="90"/>
    </location>
    <ligand>
        <name>S-adenosyl-L-methionine</name>
        <dbReference type="ChEBI" id="CHEBI:59789"/>
    </ligand>
</feature>
<keyword evidence="5 8" id="KW-0694">RNA-binding</keyword>
<dbReference type="PROSITE" id="PS51689">
    <property type="entry name" value="SAM_RNA_A_N6_MT"/>
    <property type="match status" value="1"/>
</dbReference>
<dbReference type="Gene3D" id="1.10.8.480">
    <property type="match status" value="1"/>
</dbReference>
<dbReference type="NCBIfam" id="TIGR00755">
    <property type="entry name" value="ksgA"/>
    <property type="match status" value="1"/>
</dbReference>
<dbReference type="FunFam" id="3.40.50.150:FF:000081">
    <property type="entry name" value="rRNA adenine N(6)-methyltransferase"/>
    <property type="match status" value="1"/>
</dbReference>
<feature type="binding site" evidence="8">
    <location>
        <position position="118"/>
    </location>
    <ligand>
        <name>S-adenosyl-L-methionine</name>
        <dbReference type="ChEBI" id="CHEBI:59789"/>
    </ligand>
</feature>
<comment type="subunit">
    <text evidence="6">Part of the small subunit (SSU) processome, composed of more than 70 proteins and the RNA chaperone small nucleolar RNA (snoRNA) U3.</text>
</comment>
<reference evidence="12 13" key="1">
    <citation type="submission" date="2024-10" db="EMBL/GenBank/DDBJ databases">
        <authorList>
            <person name="Kim D."/>
        </authorList>
    </citation>
    <scope>NUCLEOTIDE SEQUENCE [LARGE SCALE GENOMIC DNA]</scope>
    <source>
        <strain evidence="12">BH-2024</strain>
    </source>
</reference>
<keyword evidence="4 8" id="KW-0949">S-adenosyl-L-methionine</keyword>
<evidence type="ECO:0000256" key="2">
    <source>
        <dbReference type="ARBA" id="ARBA00022603"/>
    </source>
</evidence>
<dbReference type="EC" id="2.1.1.-" evidence="9"/>
<keyword evidence="1 9" id="KW-0698">rRNA processing</keyword>